<reference evidence="2" key="1">
    <citation type="submission" date="2021-01" db="EMBL/GenBank/DDBJ databases">
        <authorList>
            <consortium name="Aspergillus puulaauensis MK2 genome sequencing consortium"/>
            <person name="Kazuki M."/>
            <person name="Futagami T."/>
        </authorList>
    </citation>
    <scope>NUCLEOTIDE SEQUENCE</scope>
    <source>
        <strain evidence="2">MK2</strain>
    </source>
</reference>
<dbReference type="AlphaFoldDB" id="A0A7R7XGI6"/>
<dbReference type="RefSeq" id="XP_041553063.1">
    <property type="nucleotide sequence ID" value="XM_041700037.1"/>
</dbReference>
<accession>A0A7R7XGI6</accession>
<dbReference type="GeneID" id="64970874"/>
<dbReference type="InterPro" id="IPR003615">
    <property type="entry name" value="HNH_nuc"/>
</dbReference>
<dbReference type="OrthoDB" id="4498339at2759"/>
<sequence>MSPETTVSEFLEAKAASLQAELEFIKCQLAAYDVVRESEKMTSADFVEVIQPYLANFRSASQELHITKRQMRTFHADVEDEYATKRQRFDEPSNALLERAYQTVMVERIMLASAKQSRREFSQSDFRKDVLAYYCPAACDGVAWCHILGRAHHKVKAAHMVPKILTGDELAHLFGDEESVFDDKRNGLTLHSALEQGLDQGIIVIVPLAAEISVPTRWKCVVLDDTKRDDIIYQSYDPQGNDPEIIRLRDLDGKELTFLTDNRPARRFLYLRFIISYLQAKRNGNLTVQSKVDRTQLWPTLGRYLNKSTLVSLAWYVSGCKLPESLVEGQTFESEDSAVSEDAGLLLSMKLRDAWTASAKKLSKQKNTDEDEDEDEES</sequence>
<reference evidence="2" key="2">
    <citation type="submission" date="2021-02" db="EMBL/GenBank/DDBJ databases">
        <title>Aspergillus puulaauensis MK2 genome sequence.</title>
        <authorList>
            <person name="Futagami T."/>
            <person name="Mori K."/>
            <person name="Kadooka C."/>
            <person name="Tanaka T."/>
        </authorList>
    </citation>
    <scope>NUCLEOTIDE SEQUENCE</scope>
    <source>
        <strain evidence="2">MK2</strain>
    </source>
</reference>
<feature type="domain" description="HNH nuclease" evidence="1">
    <location>
        <begin position="145"/>
        <end position="206"/>
    </location>
</feature>
<dbReference type="Proteomes" id="UP000654913">
    <property type="component" value="Chromosome 2"/>
</dbReference>
<organism evidence="2 3">
    <name type="scientific">Aspergillus puulaauensis</name>
    <dbReference type="NCBI Taxonomy" id="1220207"/>
    <lineage>
        <taxon>Eukaryota</taxon>
        <taxon>Fungi</taxon>
        <taxon>Dikarya</taxon>
        <taxon>Ascomycota</taxon>
        <taxon>Pezizomycotina</taxon>
        <taxon>Eurotiomycetes</taxon>
        <taxon>Eurotiomycetidae</taxon>
        <taxon>Eurotiales</taxon>
        <taxon>Aspergillaceae</taxon>
        <taxon>Aspergillus</taxon>
    </lineage>
</organism>
<protein>
    <recommendedName>
        <fullName evidence="1">HNH nuclease domain-containing protein</fullName>
    </recommendedName>
</protein>
<proteinExistence type="predicted"/>
<keyword evidence="3" id="KW-1185">Reference proteome</keyword>
<gene>
    <name evidence="2" type="ORF">APUU_21301S</name>
</gene>
<evidence type="ECO:0000313" key="2">
    <source>
        <dbReference type="EMBL" id="BCS20869.1"/>
    </source>
</evidence>
<evidence type="ECO:0000259" key="1">
    <source>
        <dbReference type="Pfam" id="PF13391"/>
    </source>
</evidence>
<name>A0A7R7XGI6_9EURO</name>
<dbReference type="KEGG" id="apuu:APUU_21301S"/>
<evidence type="ECO:0000313" key="3">
    <source>
        <dbReference type="Proteomes" id="UP000654913"/>
    </source>
</evidence>
<dbReference type="Pfam" id="PF13391">
    <property type="entry name" value="HNH_2"/>
    <property type="match status" value="1"/>
</dbReference>
<dbReference type="EMBL" id="AP024444">
    <property type="protein sequence ID" value="BCS20869.1"/>
    <property type="molecule type" value="Genomic_DNA"/>
</dbReference>